<feature type="transmembrane region" description="Helical" evidence="6">
    <location>
        <begin position="155"/>
        <end position="180"/>
    </location>
</feature>
<name>A0A4Z0YCL7_9FIRM</name>
<feature type="transmembrane region" description="Helical" evidence="6">
    <location>
        <begin position="215"/>
        <end position="233"/>
    </location>
</feature>
<dbReference type="GO" id="GO:0008360">
    <property type="term" value="P:regulation of cell shape"/>
    <property type="evidence" value="ECO:0007669"/>
    <property type="project" value="UniProtKB-KW"/>
</dbReference>
<feature type="domain" description="FHA" evidence="7">
    <location>
        <begin position="67"/>
        <end position="116"/>
    </location>
</feature>
<feature type="transmembrane region" description="Helical" evidence="6">
    <location>
        <begin position="489"/>
        <end position="511"/>
    </location>
</feature>
<comment type="subcellular location">
    <subcellularLocation>
        <location evidence="1">Membrane</location>
        <topology evidence="1">Multi-pass membrane protein</topology>
    </subcellularLocation>
</comment>
<evidence type="ECO:0000256" key="4">
    <source>
        <dbReference type="ARBA" id="ARBA00022989"/>
    </source>
</evidence>
<evidence type="ECO:0000256" key="3">
    <source>
        <dbReference type="ARBA" id="ARBA00022960"/>
    </source>
</evidence>
<dbReference type="OrthoDB" id="9812661at2"/>
<dbReference type="PANTHER" id="PTHR30474">
    <property type="entry name" value="CELL CYCLE PROTEIN"/>
    <property type="match status" value="1"/>
</dbReference>
<dbReference type="InterPro" id="IPR000253">
    <property type="entry name" value="FHA_dom"/>
</dbReference>
<dbReference type="Pfam" id="PF00498">
    <property type="entry name" value="FHA"/>
    <property type="match status" value="1"/>
</dbReference>
<evidence type="ECO:0000313" key="8">
    <source>
        <dbReference type="EMBL" id="TGJ75586.1"/>
    </source>
</evidence>
<evidence type="ECO:0000256" key="1">
    <source>
        <dbReference type="ARBA" id="ARBA00004141"/>
    </source>
</evidence>
<dbReference type="SUPFAM" id="SSF49879">
    <property type="entry name" value="SMAD/FHA domain"/>
    <property type="match status" value="1"/>
</dbReference>
<dbReference type="InterPro" id="IPR008984">
    <property type="entry name" value="SMAD_FHA_dom_sf"/>
</dbReference>
<dbReference type="EMBL" id="SRMQ01000014">
    <property type="protein sequence ID" value="TGJ75586.1"/>
    <property type="molecule type" value="Genomic_DNA"/>
</dbReference>
<protein>
    <submittedName>
        <fullName evidence="8">Lipid II flippase FtsW</fullName>
    </submittedName>
</protein>
<dbReference type="CDD" id="cd00060">
    <property type="entry name" value="FHA"/>
    <property type="match status" value="1"/>
</dbReference>
<feature type="transmembrane region" description="Helical" evidence="6">
    <location>
        <begin position="239"/>
        <end position="258"/>
    </location>
</feature>
<dbReference type="GO" id="GO:0015648">
    <property type="term" value="F:lipid-linked peptidoglycan transporter activity"/>
    <property type="evidence" value="ECO:0007669"/>
    <property type="project" value="TreeGrafter"/>
</dbReference>
<proteinExistence type="predicted"/>
<feature type="transmembrane region" description="Helical" evidence="6">
    <location>
        <begin position="459"/>
        <end position="477"/>
    </location>
</feature>
<feature type="transmembrane region" description="Helical" evidence="6">
    <location>
        <begin position="523"/>
        <end position="545"/>
    </location>
</feature>
<evidence type="ECO:0000256" key="6">
    <source>
        <dbReference type="SAM" id="Phobius"/>
    </source>
</evidence>
<evidence type="ECO:0000259" key="7">
    <source>
        <dbReference type="PROSITE" id="PS50006"/>
    </source>
</evidence>
<keyword evidence="4 6" id="KW-1133">Transmembrane helix</keyword>
<dbReference type="Gene3D" id="2.60.200.20">
    <property type="match status" value="1"/>
</dbReference>
<feature type="transmembrane region" description="Helical" evidence="6">
    <location>
        <begin position="270"/>
        <end position="289"/>
    </location>
</feature>
<evidence type="ECO:0000313" key="9">
    <source>
        <dbReference type="Proteomes" id="UP000297714"/>
    </source>
</evidence>
<reference evidence="8 9" key="1">
    <citation type="submission" date="2019-04" db="EMBL/GenBank/DDBJ databases">
        <authorList>
            <person name="Poehlein A."/>
            <person name="Bengelsdorf F.R."/>
            <person name="Duerre P."/>
            <person name="Daniel R."/>
        </authorList>
    </citation>
    <scope>NUCLEOTIDE SEQUENCE [LARGE SCALE GENOMIC DNA]</scope>
    <source>
        <strain evidence="8 9">BS-1</strain>
    </source>
</reference>
<organism evidence="8 9">
    <name type="scientific">Caproiciproducens galactitolivorans</name>
    <dbReference type="NCBI Taxonomy" id="642589"/>
    <lineage>
        <taxon>Bacteria</taxon>
        <taxon>Bacillati</taxon>
        <taxon>Bacillota</taxon>
        <taxon>Clostridia</taxon>
        <taxon>Eubacteriales</taxon>
        <taxon>Acutalibacteraceae</taxon>
        <taxon>Caproiciproducens</taxon>
    </lineage>
</organism>
<dbReference type="AlphaFoldDB" id="A0A4Z0YCL7"/>
<dbReference type="GO" id="GO:0032153">
    <property type="term" value="C:cell division site"/>
    <property type="evidence" value="ECO:0007669"/>
    <property type="project" value="TreeGrafter"/>
</dbReference>
<keyword evidence="3" id="KW-0133">Cell shape</keyword>
<dbReference type="GO" id="GO:0005886">
    <property type="term" value="C:plasma membrane"/>
    <property type="evidence" value="ECO:0007669"/>
    <property type="project" value="TreeGrafter"/>
</dbReference>
<evidence type="ECO:0000256" key="2">
    <source>
        <dbReference type="ARBA" id="ARBA00022692"/>
    </source>
</evidence>
<dbReference type="PROSITE" id="PS50006">
    <property type="entry name" value="FHA_DOMAIN"/>
    <property type="match status" value="1"/>
</dbReference>
<dbReference type="Proteomes" id="UP000297714">
    <property type="component" value="Unassembled WGS sequence"/>
</dbReference>
<keyword evidence="9" id="KW-1185">Reference proteome</keyword>
<dbReference type="PANTHER" id="PTHR30474:SF3">
    <property type="entry name" value="PEPTIDOGLYCAN GLYCOSYLTRANSFERASE RODA"/>
    <property type="match status" value="1"/>
</dbReference>
<feature type="transmembrane region" description="Helical" evidence="6">
    <location>
        <begin position="337"/>
        <end position="366"/>
    </location>
</feature>
<accession>A0A4Z0YCL7</accession>
<sequence length="557" mass="60910">MTLDLPVIQTSFDLVLFAFRVIVPFASLIVICRCFASLKRGRRREDPVVILEDMVTHEVIPVLYWENSIGRSKSCDIVLNDPTASRDHAVLMRRESGWIITDTGSKSGTFVSGTKINGPYQVMPGDVMAMGSTALMLKRANNNPKKRKWVRRRAASPFGLLLSVTFIQILLVFQACFATGKFSPTPLLPFGGLLGLEWGLYFYSIKGLGRVSFELETIAFLLSGTGLLLISGTDVKSTFTQLGALAGGIVLFCVMIQFLSDLDRVMRWRLAIAGFAILLFIANLLLARTHNGARNWIKFGPLSVQPSEFIKIAFIFVGASTLDHLQTARNLTGFIGFSAVCMGALFLMRDFGTACIFFVTFLIIAFMRSGSLRTIALICSVAAFGAFLILKFKPYVADRINAWGHVWEHVNDSGGYQQTRVLSYASSGGLFGMGIGRGYLKNVFAGTSDLVFGMLCEELGLAFALLLVITIAFVMFYARSDATRSRSTFYSISACAAGGMLLFQTCLNVFGATDVLPLTGVTLPLISLGGSSVMAVWGLLAFIKASDERTYAARRKN</sequence>
<gene>
    <name evidence="8" type="primary">ftsW_2</name>
    <name evidence="8" type="ORF">CAGA_22940</name>
</gene>
<feature type="transmembrane region" description="Helical" evidence="6">
    <location>
        <begin position="14"/>
        <end position="36"/>
    </location>
</feature>
<comment type="caution">
    <text evidence="8">The sequence shown here is derived from an EMBL/GenBank/DDBJ whole genome shotgun (WGS) entry which is preliminary data.</text>
</comment>
<feature type="transmembrane region" description="Helical" evidence="6">
    <location>
        <begin position="421"/>
        <end position="439"/>
    </location>
</feature>
<dbReference type="RefSeq" id="WP_135660903.1">
    <property type="nucleotide sequence ID" value="NZ_JAJUFJ010000016.1"/>
</dbReference>
<dbReference type="SMART" id="SM00240">
    <property type="entry name" value="FHA"/>
    <property type="match status" value="1"/>
</dbReference>
<dbReference type="Pfam" id="PF01098">
    <property type="entry name" value="FTSW_RODA_SPOVE"/>
    <property type="match status" value="1"/>
</dbReference>
<dbReference type="GO" id="GO:0051301">
    <property type="term" value="P:cell division"/>
    <property type="evidence" value="ECO:0007669"/>
    <property type="project" value="InterPro"/>
</dbReference>
<keyword evidence="5 6" id="KW-0472">Membrane</keyword>
<dbReference type="InterPro" id="IPR001182">
    <property type="entry name" value="FtsW/RodA"/>
</dbReference>
<feature type="transmembrane region" description="Helical" evidence="6">
    <location>
        <begin position="372"/>
        <end position="390"/>
    </location>
</feature>
<evidence type="ECO:0000256" key="5">
    <source>
        <dbReference type="ARBA" id="ARBA00023136"/>
    </source>
</evidence>
<keyword evidence="2 6" id="KW-0812">Transmembrane</keyword>